<proteinExistence type="predicted"/>
<protein>
    <submittedName>
        <fullName evidence="2">Uncharacterized protein</fullName>
    </submittedName>
</protein>
<accession>A0A1X2IFE1</accession>
<dbReference type="EMBL" id="MCGE01000013">
    <property type="protein sequence ID" value="ORZ15379.1"/>
    <property type="molecule type" value="Genomic_DNA"/>
</dbReference>
<sequence>MMHMLGITFLGLFLWAIGVVHAQYPDLVAIGKPRIAVNVCTVRNNKCSYYFEEHQINQTLEYFIESADCNSAQKAGYTFTRAPEDKSFYVQSPCSGMSVDNLLRYNPEGSTRCMLFVGPICRRKTTT</sequence>
<organism evidence="2 3">
    <name type="scientific">Absidia repens</name>
    <dbReference type="NCBI Taxonomy" id="90262"/>
    <lineage>
        <taxon>Eukaryota</taxon>
        <taxon>Fungi</taxon>
        <taxon>Fungi incertae sedis</taxon>
        <taxon>Mucoromycota</taxon>
        <taxon>Mucoromycotina</taxon>
        <taxon>Mucoromycetes</taxon>
        <taxon>Mucorales</taxon>
        <taxon>Cunninghamellaceae</taxon>
        <taxon>Absidia</taxon>
    </lineage>
</organism>
<reference evidence="2 3" key="1">
    <citation type="submission" date="2016-07" db="EMBL/GenBank/DDBJ databases">
        <title>Pervasive Adenine N6-methylation of Active Genes in Fungi.</title>
        <authorList>
            <consortium name="DOE Joint Genome Institute"/>
            <person name="Mondo S.J."/>
            <person name="Dannebaum R.O."/>
            <person name="Kuo R.C."/>
            <person name="Labutti K."/>
            <person name="Haridas S."/>
            <person name="Kuo A."/>
            <person name="Salamov A."/>
            <person name="Ahrendt S.R."/>
            <person name="Lipzen A."/>
            <person name="Sullivan W."/>
            <person name="Andreopoulos W.B."/>
            <person name="Clum A."/>
            <person name="Lindquist E."/>
            <person name="Daum C."/>
            <person name="Ramamoorthy G.K."/>
            <person name="Gryganskyi A."/>
            <person name="Culley D."/>
            <person name="Magnuson J.K."/>
            <person name="James T.Y."/>
            <person name="O'Malley M.A."/>
            <person name="Stajich J.E."/>
            <person name="Spatafora J.W."/>
            <person name="Visel A."/>
            <person name="Grigoriev I.V."/>
        </authorList>
    </citation>
    <scope>NUCLEOTIDE SEQUENCE [LARGE SCALE GENOMIC DNA]</scope>
    <source>
        <strain evidence="2 3">NRRL 1336</strain>
    </source>
</reference>
<comment type="caution">
    <text evidence="2">The sequence shown here is derived from an EMBL/GenBank/DDBJ whole genome shotgun (WGS) entry which is preliminary data.</text>
</comment>
<evidence type="ECO:0000256" key="1">
    <source>
        <dbReference type="SAM" id="SignalP"/>
    </source>
</evidence>
<keyword evidence="3" id="KW-1185">Reference proteome</keyword>
<dbReference type="Proteomes" id="UP000193560">
    <property type="component" value="Unassembled WGS sequence"/>
</dbReference>
<gene>
    <name evidence="2" type="ORF">BCR42DRAFT_393261</name>
</gene>
<dbReference type="AlphaFoldDB" id="A0A1X2IFE1"/>
<feature type="signal peptide" evidence="1">
    <location>
        <begin position="1"/>
        <end position="22"/>
    </location>
</feature>
<evidence type="ECO:0000313" key="2">
    <source>
        <dbReference type="EMBL" id="ORZ15379.1"/>
    </source>
</evidence>
<name>A0A1X2IFE1_9FUNG</name>
<evidence type="ECO:0000313" key="3">
    <source>
        <dbReference type="Proteomes" id="UP000193560"/>
    </source>
</evidence>
<keyword evidence="1" id="KW-0732">Signal</keyword>
<feature type="chain" id="PRO_5013253571" evidence="1">
    <location>
        <begin position="23"/>
        <end position="127"/>
    </location>
</feature>